<dbReference type="EMBL" id="AKWY02000015">
    <property type="protein sequence ID" value="EQA72673.1"/>
    <property type="molecule type" value="Genomic_DNA"/>
</dbReference>
<dbReference type="Proteomes" id="UP000015442">
    <property type="component" value="Unassembled WGS sequence"/>
</dbReference>
<sequence>MYESRKKLEHSSAIHRESNIEFFYSQDFSTNLIEESF</sequence>
<gene>
    <name evidence="1" type="ORF">LEP1GSC059_1318</name>
</gene>
<evidence type="ECO:0000313" key="2">
    <source>
        <dbReference type="Proteomes" id="UP000015442"/>
    </source>
</evidence>
<organism evidence="1 2">
    <name type="scientific">Leptospira noguchii serovar Panama str. CZ214</name>
    <dbReference type="NCBI Taxonomy" id="1001595"/>
    <lineage>
        <taxon>Bacteria</taxon>
        <taxon>Pseudomonadati</taxon>
        <taxon>Spirochaetota</taxon>
        <taxon>Spirochaetia</taxon>
        <taxon>Leptospirales</taxon>
        <taxon>Leptospiraceae</taxon>
        <taxon>Leptospira</taxon>
    </lineage>
</organism>
<dbReference type="AlphaFoldDB" id="T0FHC2"/>
<accession>T0FHC2</accession>
<comment type="caution">
    <text evidence="1">The sequence shown here is derived from an EMBL/GenBank/DDBJ whole genome shotgun (WGS) entry which is preliminary data.</text>
</comment>
<evidence type="ECO:0000313" key="1">
    <source>
        <dbReference type="EMBL" id="EQA72673.1"/>
    </source>
</evidence>
<proteinExistence type="predicted"/>
<protein>
    <submittedName>
        <fullName evidence="1">Uncharacterized protein</fullName>
    </submittedName>
</protein>
<reference evidence="1 2" key="1">
    <citation type="submission" date="2013-05" db="EMBL/GenBank/DDBJ databases">
        <authorList>
            <person name="Harkins D.M."/>
            <person name="Durkin A.S."/>
            <person name="Brinkac L.M."/>
            <person name="Haft D.H."/>
            <person name="Selengut J.D."/>
            <person name="Sanka R."/>
            <person name="DePew J."/>
            <person name="Purushe J."/>
            <person name="Hartskeerl R.A."/>
            <person name="Ahmed A."/>
            <person name="van der Linden H."/>
            <person name="Goris M.G.A."/>
            <person name="Vinetz J.M."/>
            <person name="Sutton G.G."/>
            <person name="Nierman W.C."/>
            <person name="Fouts D.E."/>
        </authorList>
    </citation>
    <scope>NUCLEOTIDE SEQUENCE [LARGE SCALE GENOMIC DNA]</scope>
    <source>
        <strain evidence="1 2">CZ214</strain>
    </source>
</reference>
<name>T0FHC2_9LEPT</name>